<dbReference type="InterPro" id="IPR009003">
    <property type="entry name" value="Peptidase_S1_PA"/>
</dbReference>
<dbReference type="SUPFAM" id="SSF48452">
    <property type="entry name" value="TPR-like"/>
    <property type="match status" value="1"/>
</dbReference>
<evidence type="ECO:0000313" key="1">
    <source>
        <dbReference type="EMBL" id="QNP62005.1"/>
    </source>
</evidence>
<dbReference type="RefSeq" id="WP_187739206.1">
    <property type="nucleotide sequence ID" value="NZ_CP060825.1"/>
</dbReference>
<dbReference type="SUPFAM" id="SSF50494">
    <property type="entry name" value="Trypsin-like serine proteases"/>
    <property type="match status" value="1"/>
</dbReference>
<reference evidence="1 2" key="1">
    <citation type="submission" date="2020-08" db="EMBL/GenBank/DDBJ databases">
        <title>A novel species.</title>
        <authorList>
            <person name="Gao J."/>
        </authorList>
    </citation>
    <scope>NUCLEOTIDE SEQUENCE [LARGE SCALE GENOMIC DNA]</scope>
    <source>
        <strain evidence="1 2">CRPJ-33</strain>
    </source>
</reference>
<dbReference type="EMBL" id="CP060825">
    <property type="protein sequence ID" value="QNP62005.1"/>
    <property type="molecule type" value="Genomic_DNA"/>
</dbReference>
<protein>
    <submittedName>
        <fullName evidence="1">Trypsin-like peptidase domain-containing protein</fullName>
    </submittedName>
</protein>
<name>A0A7H0HN89_9ACTN</name>
<keyword evidence="2" id="KW-1185">Reference proteome</keyword>
<accession>A0A7H0HN89</accession>
<proteinExistence type="predicted"/>
<dbReference type="KEGG" id="sgj:IAG43_03075"/>
<evidence type="ECO:0000313" key="2">
    <source>
        <dbReference type="Proteomes" id="UP000516230"/>
    </source>
</evidence>
<dbReference type="InterPro" id="IPR011990">
    <property type="entry name" value="TPR-like_helical_dom_sf"/>
</dbReference>
<dbReference type="Gene3D" id="2.40.10.120">
    <property type="match status" value="1"/>
</dbReference>
<dbReference type="Pfam" id="PF13365">
    <property type="entry name" value="Trypsin_2"/>
    <property type="match status" value="1"/>
</dbReference>
<gene>
    <name evidence="1" type="ORF">IAG43_03075</name>
</gene>
<dbReference type="Gene3D" id="1.25.40.10">
    <property type="entry name" value="Tetratricopeptide repeat domain"/>
    <property type="match status" value="2"/>
</dbReference>
<dbReference type="Proteomes" id="UP000516230">
    <property type="component" value="Chromosome"/>
</dbReference>
<organism evidence="1 2">
    <name type="scientific">Streptomyces genisteinicus</name>
    <dbReference type="NCBI Taxonomy" id="2768068"/>
    <lineage>
        <taxon>Bacteria</taxon>
        <taxon>Bacillati</taxon>
        <taxon>Actinomycetota</taxon>
        <taxon>Actinomycetes</taxon>
        <taxon>Kitasatosporales</taxon>
        <taxon>Streptomycetaceae</taxon>
        <taxon>Streptomyces</taxon>
    </lineage>
</organism>
<dbReference type="AlphaFoldDB" id="A0A7H0HN89"/>
<sequence>MIDSRILAAGRAVEIYRPRETGGYATGTGFLLDGGLVLTAGHVAGPAGGRVLVRLPSRDDRWTTVLWHRHDEPRGTGVDAALLRFDAGAAPGPPGGLPALGWGRLAGTRGTRAVEAVGFPAGMNLLTDGTLTFRDSAHITGEITPGSRLKAGRYEITVHTPVPPAQTPPPSAIRATGARLRPTTRWSGMSGSGVVCEGLLVGLVSVDPGDPAGGALTAVPVESVLADPDVVGLLGRVRPRSVELTPVLLSPPVPPGSPAGLLRAEVSPVGCHGRDGVLTALTDWCREPPDFSLRLLAAPGGQGKTRLARELVERMTDRGWAAGFLDDQCPDDRLDLLATLSDPLLLVLDYAETRSGQLRACLRALRPGTGGAAPVRLLLLARGAGEWWRHARVTTRALRELPPEAVMHLGPLAQDPRSRAEAFRRAAVALAPALAALTGVPDREASQPPPAPPHLAGSRYSSALALTMAALTSLLERAGPTPKRTAPAAREEDILLLHEEHYWTRTATANGIGHLHPATLRQLVAAATLHRAATPTEARALLARLDCMTGETGNTRLAAAVWVHELYGGQDTYWTGLSPDPLAAHQVGSTLRDFPELLSEIAARTPAEQSVHLLRTLCRAGEPFPELRERIVAAVAARPRPLAFAAMDLLVQEPGDTLTTALDAVLMNTAATTGPDAPSPDAALPGDLLSAVPRYTEVLARPALVMARQNVAGLRTAADTAPGSLAGALLALAYRLSATGRHQEAVEAAEEAVRLRAEDAAPAELIDLLLGYGARLADVGRFDDAARTGDRLLALAGEGAGSEDHATAGTEEAARLAKILHHHARWCHRADRIADALRAGARSVAIRRHLAARDPDRPAEELAGSLLSYAVYLQAAGAPEKAIEPLGEAVDTLRELAERSPDGHLTGLGRALHDQGRLYAALRAPDLALACAQEAAAIHRRLVGDGTSAPRMSDLAHVLVGLAARLTGVGRTASAVDATAEAVALRRTLAADGAAAATGRLAVALTDHAVLLRQSGRPADSEEATEEAMRLLGQACSAGWNPPGRDSAHILLARGLAVAARDPVAARGMLRRAAQDAAACGATPLAERCAAALSELGTDGPVNSRSQVT</sequence>